<evidence type="ECO:0000313" key="3">
    <source>
        <dbReference type="Proteomes" id="UP000705983"/>
    </source>
</evidence>
<evidence type="ECO:0000256" key="1">
    <source>
        <dbReference type="SAM" id="Phobius"/>
    </source>
</evidence>
<proteinExistence type="predicted"/>
<keyword evidence="1" id="KW-1133">Transmembrane helix</keyword>
<organism evidence="2 3">
    <name type="scientific">Flaviflexus equikiangi</name>
    <dbReference type="NCBI Taxonomy" id="2758573"/>
    <lineage>
        <taxon>Bacteria</taxon>
        <taxon>Bacillati</taxon>
        <taxon>Actinomycetota</taxon>
        <taxon>Actinomycetes</taxon>
        <taxon>Actinomycetales</taxon>
        <taxon>Actinomycetaceae</taxon>
        <taxon>Flaviflexus</taxon>
    </lineage>
</organism>
<accession>A0ABS2THU9</accession>
<name>A0ABS2THU9_9ACTO</name>
<dbReference type="EMBL" id="JAFFJS010000008">
    <property type="protein sequence ID" value="MBM9434230.1"/>
    <property type="molecule type" value="Genomic_DNA"/>
</dbReference>
<keyword evidence="1" id="KW-0472">Membrane</keyword>
<feature type="transmembrane region" description="Helical" evidence="1">
    <location>
        <begin position="57"/>
        <end position="75"/>
    </location>
</feature>
<feature type="transmembrane region" description="Helical" evidence="1">
    <location>
        <begin position="95"/>
        <end position="113"/>
    </location>
</feature>
<dbReference type="Proteomes" id="UP000705983">
    <property type="component" value="Unassembled WGS sequence"/>
</dbReference>
<gene>
    <name evidence="2" type="ORF">JVW63_11050</name>
</gene>
<comment type="caution">
    <text evidence="2">The sequence shown here is derived from an EMBL/GenBank/DDBJ whole genome shotgun (WGS) entry which is preliminary data.</text>
</comment>
<feature type="transmembrane region" description="Helical" evidence="1">
    <location>
        <begin position="32"/>
        <end position="51"/>
    </location>
</feature>
<dbReference type="RefSeq" id="WP_187997206.1">
    <property type="nucleotide sequence ID" value="NZ_JACEXG010000008.1"/>
</dbReference>
<reference evidence="3" key="1">
    <citation type="submission" date="2021-02" db="EMBL/GenBank/DDBJ databases">
        <title>Leucobacter sp. CX169.</title>
        <authorList>
            <person name="Cheng Y."/>
        </authorList>
    </citation>
    <scope>NUCLEOTIDE SEQUENCE [LARGE SCALE GENOMIC DNA]</scope>
    <source>
        <strain evidence="3">JY899</strain>
    </source>
</reference>
<keyword evidence="1" id="KW-0812">Transmembrane</keyword>
<feature type="transmembrane region" description="Helical" evidence="1">
    <location>
        <begin position="119"/>
        <end position="138"/>
    </location>
</feature>
<keyword evidence="3" id="KW-1185">Reference proteome</keyword>
<sequence>MENNEVEALEALAEVDRIREVNEHHLRRPKRYWIMFAAFFALWVLSPLLYAVVPEPYGYFLPVVLVAVVAAIFLWRKPRDMRIRYTLDETMLRQLMVGVVVPFVVLKVVSLGLFQLLGWWWVLPVAAVATFVIIYLRFGALDRQWAHTVSHLE</sequence>
<protein>
    <submittedName>
        <fullName evidence="2">Uncharacterized protein</fullName>
    </submittedName>
</protein>
<evidence type="ECO:0000313" key="2">
    <source>
        <dbReference type="EMBL" id="MBM9434230.1"/>
    </source>
</evidence>